<organism evidence="1">
    <name type="scientific">Baileyella intestinalis</name>
    <dbReference type="NCBI Taxonomy" id="2606709"/>
    <lineage>
        <taxon>Bacteria</taxon>
        <taxon>Bacillati</taxon>
        <taxon>Bacillota</taxon>
        <taxon>Clostridia</taxon>
        <taxon>Peptostreptococcales</taxon>
        <taxon>Anaerovoracaceae</taxon>
        <taxon>Baileyella</taxon>
    </lineage>
</organism>
<dbReference type="Pfam" id="PF09719">
    <property type="entry name" value="C_GCAxxG_C_C"/>
    <property type="match status" value="1"/>
</dbReference>
<dbReference type="EMBL" id="VUNB01000002">
    <property type="protein sequence ID" value="MST68493.1"/>
    <property type="molecule type" value="Genomic_DNA"/>
</dbReference>
<dbReference type="AlphaFoldDB" id="A0A6A8M6N9"/>
<dbReference type="NCBIfam" id="TIGR01909">
    <property type="entry name" value="C_GCAxxG_C_C"/>
    <property type="match status" value="1"/>
</dbReference>
<comment type="caution">
    <text evidence="1">The sequence shown here is derived from an EMBL/GenBank/DDBJ whole genome shotgun (WGS) entry which is preliminary data.</text>
</comment>
<reference evidence="1" key="1">
    <citation type="submission" date="2019-09" db="EMBL/GenBank/DDBJ databases">
        <title>In-depth cultivation of the pig gut microbiome towards novel bacterial diversity and tailored functional studies.</title>
        <authorList>
            <person name="Wylensek D."/>
            <person name="Hitch T.C.A."/>
            <person name="Clavel T."/>
        </authorList>
    </citation>
    <scope>NUCLEOTIDE SEQUENCE</scope>
    <source>
        <strain evidence="1">RF-744-FAT-WT-3</strain>
    </source>
</reference>
<protein>
    <submittedName>
        <fullName evidence="1">C_GCAxxG_C_C family protein</fullName>
    </submittedName>
</protein>
<name>A0A6A8M6N9_9FIRM</name>
<sequence length="134" mass="14158">MTNQERAARLHGNGYNCCQAVLLTFCDELGVDPVTAFKIGEGFGLGMGGMENTCGALSGAIMLAGLKNSDGDLDHPKTKAGTYRISRELTEAFKEKTGALVCRDLKGIDTGKVLCSCPKCIDSAVQIVEEILGL</sequence>
<proteinExistence type="predicted"/>
<gene>
    <name evidence="1" type="ORF">FYJ66_02660</name>
</gene>
<evidence type="ECO:0000313" key="1">
    <source>
        <dbReference type="EMBL" id="MST68493.1"/>
    </source>
</evidence>
<dbReference type="RefSeq" id="WP_154571968.1">
    <property type="nucleotide sequence ID" value="NZ_VUNB01000002.1"/>
</dbReference>
<accession>A0A6A8M6N9</accession>
<dbReference type="InterPro" id="IPR010181">
    <property type="entry name" value="CGCAxxGCC_motif"/>
</dbReference>